<organism evidence="3 4">
    <name type="scientific">Xylanibacter ruminicola</name>
    <name type="common">Prevotella ruminicola</name>
    <dbReference type="NCBI Taxonomy" id="839"/>
    <lineage>
        <taxon>Bacteria</taxon>
        <taxon>Pseudomonadati</taxon>
        <taxon>Bacteroidota</taxon>
        <taxon>Bacteroidia</taxon>
        <taxon>Bacteroidales</taxon>
        <taxon>Prevotellaceae</taxon>
        <taxon>Xylanibacter</taxon>
    </lineage>
</organism>
<evidence type="ECO:0000256" key="1">
    <source>
        <dbReference type="SAM" id="Phobius"/>
    </source>
</evidence>
<dbReference type="EMBL" id="FRBD01000009">
    <property type="protein sequence ID" value="SHK67486.1"/>
    <property type="molecule type" value="Genomic_DNA"/>
</dbReference>
<evidence type="ECO:0000313" key="3">
    <source>
        <dbReference type="EMBL" id="SHK67486.1"/>
    </source>
</evidence>
<dbReference type="Proteomes" id="UP000184130">
    <property type="component" value="Unassembled WGS sequence"/>
</dbReference>
<proteinExistence type="predicted"/>
<dbReference type="CDD" id="cd00198">
    <property type="entry name" value="vWFA"/>
    <property type="match status" value="1"/>
</dbReference>
<dbReference type="SUPFAM" id="SSF53300">
    <property type="entry name" value="vWA-like"/>
    <property type="match status" value="1"/>
</dbReference>
<gene>
    <name evidence="3" type="ORF">SAMN05216463_10913</name>
</gene>
<evidence type="ECO:0000259" key="2">
    <source>
        <dbReference type="PROSITE" id="PS50234"/>
    </source>
</evidence>
<evidence type="ECO:0000313" key="4">
    <source>
        <dbReference type="Proteomes" id="UP000184130"/>
    </source>
</evidence>
<name>A0A1M6UE78_XYLRU</name>
<dbReference type="PROSITE" id="PS50234">
    <property type="entry name" value="VWFA"/>
    <property type="match status" value="1"/>
</dbReference>
<dbReference type="InterPro" id="IPR002035">
    <property type="entry name" value="VWF_A"/>
</dbReference>
<feature type="transmembrane region" description="Helical" evidence="1">
    <location>
        <begin position="440"/>
        <end position="459"/>
    </location>
</feature>
<feature type="domain" description="VWFA" evidence="2">
    <location>
        <begin position="26"/>
        <end position="203"/>
    </location>
</feature>
<dbReference type="AlphaFoldDB" id="A0A1M6UE78"/>
<dbReference type="Gene3D" id="3.40.50.410">
    <property type="entry name" value="von Willebrand factor, type A domain"/>
    <property type="match status" value="1"/>
</dbReference>
<reference evidence="3 4" key="1">
    <citation type="submission" date="2016-11" db="EMBL/GenBank/DDBJ databases">
        <authorList>
            <person name="Jaros S."/>
            <person name="Januszkiewicz K."/>
            <person name="Wedrychowicz H."/>
        </authorList>
    </citation>
    <scope>NUCLEOTIDE SEQUENCE [LARGE SCALE GENOMIC DNA]</scope>
    <source>
        <strain evidence="3 4">KHT3</strain>
    </source>
</reference>
<dbReference type="InterPro" id="IPR036465">
    <property type="entry name" value="vWFA_dom_sf"/>
</dbReference>
<accession>A0A1M6UE78</accession>
<sequence length="574" mass="66106">MKQFGIIVFLIALIPSLSSLAQRQRNYVYLFDCTWSMKKPNDIWEKAKLFMKDDIQQLDNNVNVTIVLFHQNTAEPIRFKAKDFVWENIETQCENMINASQRTGICNAWDLGLKYIDKNRNNYLYLFTDGTENVDKRRTDAVCERIKKWCLQAPNNYAFFVALGKEIKDKPDVKKLIAATEACDRAFYIEDHLGPFGAFDKTIFNLNSHSIKNIQSVFSDYGTFNASVVCNDEYYKVSLRDNKIKEGKAIFLIEQKKHPTSNHQVHFVVKANNKELHICNPDLFINIDTRDLANLDLGQPSGETEGQYCAGKAETYSKFLFWEGKEVENIQVDLGTIFNDQAKKVKSCLNVSLDIPTELKNKCKLYYNGESIGTTFEIKSSDTNSIITLEVPHSIAQKEYVIGMEGKASGLETINAEENLSYVSSIYFEHDVCWHPMKVLFMWLSIIIVTILFVWFVFLKPLLYPRIRLSRIELSSRKGYYTNKKINGAVKVVVTNKYKPQNWLNKLFCGKVLFIKDDIWTSPWEITPKGRKKAAKISLHGNYMITPVTSELSNYGVYQLDNMTTKETITIKIL</sequence>
<dbReference type="OrthoDB" id="1453282at2"/>
<keyword evidence="1" id="KW-0812">Transmembrane</keyword>
<keyword evidence="1" id="KW-1133">Transmembrane helix</keyword>
<keyword evidence="1" id="KW-0472">Membrane</keyword>
<protein>
    <submittedName>
        <fullName evidence="3">von Willebrand factor type A domain-containing protein</fullName>
    </submittedName>
</protein>
<dbReference type="RefSeq" id="WP_139261485.1">
    <property type="nucleotide sequence ID" value="NZ_FRBD01000009.1"/>
</dbReference>